<accession>A0A2I7K9Z2</accession>
<dbReference type="AlphaFoldDB" id="A0A2I7K9Z2"/>
<reference evidence="2 3" key="1">
    <citation type="journal article" date="2017" name="Front. Microbiol.">
        <title>Phaeobacter piscinae sp. nov., a species of the Roseobacter group and potential aquaculture probiont.</title>
        <authorList>
            <person name="Sonnenschein E.C."/>
            <person name="Phippen C.B.W."/>
            <person name="Nielsen K.F."/>
            <person name="Mateiu R.V."/>
            <person name="Melchiorsen J."/>
            <person name="Gram L."/>
            <person name="Overmann J."/>
            <person name="Freese H.M."/>
        </authorList>
    </citation>
    <scope>NUCLEOTIDE SEQUENCE [LARGE SCALE GENOMIC DNA]</scope>
    <source>
        <strain evidence="2 3">P88</strain>
    </source>
</reference>
<proteinExistence type="predicted"/>
<protein>
    <submittedName>
        <fullName evidence="2">Uncharacterized protein</fullName>
    </submittedName>
</protein>
<dbReference type="Proteomes" id="UP000236447">
    <property type="component" value="Chromosome"/>
</dbReference>
<evidence type="ECO:0000256" key="1">
    <source>
        <dbReference type="SAM" id="MobiDB-lite"/>
    </source>
</evidence>
<organism evidence="2 3">
    <name type="scientific">Phaeobacter inhibens</name>
    <dbReference type="NCBI Taxonomy" id="221822"/>
    <lineage>
        <taxon>Bacteria</taxon>
        <taxon>Pseudomonadati</taxon>
        <taxon>Pseudomonadota</taxon>
        <taxon>Alphaproteobacteria</taxon>
        <taxon>Rhodobacterales</taxon>
        <taxon>Roseobacteraceae</taxon>
        <taxon>Phaeobacter</taxon>
    </lineage>
</organism>
<feature type="region of interest" description="Disordered" evidence="1">
    <location>
        <begin position="77"/>
        <end position="96"/>
    </location>
</feature>
<dbReference type="EMBL" id="CP010725">
    <property type="protein sequence ID" value="AUQ99407.1"/>
    <property type="molecule type" value="Genomic_DNA"/>
</dbReference>
<gene>
    <name evidence="2" type="ORF">PhaeoP88_02037</name>
</gene>
<feature type="compositionally biased region" description="Basic residues" evidence="1">
    <location>
        <begin position="84"/>
        <end position="96"/>
    </location>
</feature>
<evidence type="ECO:0000313" key="3">
    <source>
        <dbReference type="Proteomes" id="UP000236447"/>
    </source>
</evidence>
<reference evidence="2 3" key="2">
    <citation type="journal article" date="2017" name="Genome Biol. Evol.">
        <title>Trajectories and Drivers of Genome Evolution in Surface-Associated Marine Phaeobacter.</title>
        <authorList>
            <person name="Freese H.M."/>
            <person name="Sikorski J."/>
            <person name="Bunk B."/>
            <person name="Scheuner C."/>
            <person name="Meier-Kolthoff J.P."/>
            <person name="Sproer C."/>
            <person name="Gram L."/>
            <person name="Overmann J."/>
        </authorList>
    </citation>
    <scope>NUCLEOTIDE SEQUENCE [LARGE SCALE GENOMIC DNA]</scope>
    <source>
        <strain evidence="2 3">P88</strain>
    </source>
</reference>
<name>A0A2I7K9Z2_9RHOB</name>
<evidence type="ECO:0000313" key="2">
    <source>
        <dbReference type="EMBL" id="AUQ99407.1"/>
    </source>
</evidence>
<dbReference type="RefSeq" id="WP_102883642.1">
    <property type="nucleotide sequence ID" value="NZ_CP010725.1"/>
</dbReference>
<sequence length="96" mass="10520">MTTKATPHAPLAQLDPKGLIRESFCIDGIQSGECRSIFLDWALSLPDGVDSRQAMSALLQQVAADHPDHPMTAVLREGLESAAKPRRRGGWRSRAR</sequence>